<evidence type="ECO:0000256" key="4">
    <source>
        <dbReference type="ARBA" id="ARBA00023186"/>
    </source>
</evidence>
<keyword evidence="4" id="KW-0143">Chaperone</keyword>
<organism evidence="5 6">
    <name type="scientific">Gordonia oryzae</name>
    <dbReference type="NCBI Taxonomy" id="2487349"/>
    <lineage>
        <taxon>Bacteria</taxon>
        <taxon>Bacillati</taxon>
        <taxon>Actinomycetota</taxon>
        <taxon>Actinomycetes</taxon>
        <taxon>Mycobacteriales</taxon>
        <taxon>Gordoniaceae</taxon>
        <taxon>Gordonia</taxon>
    </lineage>
</organism>
<dbReference type="Pfam" id="PF14011">
    <property type="entry name" value="ESX-1_EspG"/>
    <property type="match status" value="1"/>
</dbReference>
<dbReference type="EMBL" id="RKMH01000007">
    <property type="protein sequence ID" value="RPA61136.1"/>
    <property type="molecule type" value="Genomic_DNA"/>
</dbReference>
<comment type="similarity">
    <text evidence="2">Belongs to the EspG family.</text>
</comment>
<evidence type="ECO:0000256" key="2">
    <source>
        <dbReference type="ARBA" id="ARBA00006411"/>
    </source>
</evidence>
<dbReference type="InterPro" id="IPR025734">
    <property type="entry name" value="EspG"/>
</dbReference>
<keyword evidence="3" id="KW-0963">Cytoplasm</keyword>
<evidence type="ECO:0000256" key="3">
    <source>
        <dbReference type="ARBA" id="ARBA00022490"/>
    </source>
</evidence>
<sequence length="284" mass="30273">MIVTSTDSRRIEIAALRRLGQRCGVTTWPVVLDLWTPAADGALGETDGALGEARADARDRADHDDATLDRAITEAGLSDSSGPTLWAELVVGVLAHPDRELEIRGFAAESTVRACVARRGHDHVLAVRRGDHIDLALIPVPDINALAGAVRATCGPHDALDFAETSVPTRELTERFGHCADTLDVGAALRAWGAADAHAIRVADALLSCDVRWEIVATTRADGVLTQTSGAIGIIDSRAGRILMGLSRSPDDRLWTTITPGTGHRIGAAVDRLIDTLPGRRWFP</sequence>
<dbReference type="OrthoDB" id="3681944at2"/>
<accession>A0A3N4GKM3</accession>
<comment type="caution">
    <text evidence="5">The sequence shown here is derived from an EMBL/GenBank/DDBJ whole genome shotgun (WGS) entry which is preliminary data.</text>
</comment>
<protein>
    <submittedName>
        <fullName evidence="5">ESX secretion-associated protein EspG</fullName>
    </submittedName>
</protein>
<comment type="subcellular location">
    <subcellularLocation>
        <location evidence="1">Cytoplasm</location>
    </subcellularLocation>
</comment>
<evidence type="ECO:0000313" key="5">
    <source>
        <dbReference type="EMBL" id="RPA61136.1"/>
    </source>
</evidence>
<evidence type="ECO:0000256" key="1">
    <source>
        <dbReference type="ARBA" id="ARBA00004496"/>
    </source>
</evidence>
<evidence type="ECO:0000313" key="6">
    <source>
        <dbReference type="Proteomes" id="UP000267536"/>
    </source>
</evidence>
<keyword evidence="6" id="KW-1185">Reference proteome</keyword>
<gene>
    <name evidence="5" type="ORF">EF294_10905</name>
</gene>
<proteinExistence type="inferred from homology"/>
<dbReference type="AlphaFoldDB" id="A0A3N4GKM3"/>
<name>A0A3N4GKM3_9ACTN</name>
<dbReference type="Proteomes" id="UP000267536">
    <property type="component" value="Unassembled WGS sequence"/>
</dbReference>
<reference evidence="5 6" key="1">
    <citation type="submission" date="2018-11" db="EMBL/GenBank/DDBJ databases">
        <title>Draft genome sequence of Gordonia sp. RS15-1S isolated from rice stems.</title>
        <authorList>
            <person name="Muangham S."/>
        </authorList>
    </citation>
    <scope>NUCLEOTIDE SEQUENCE [LARGE SCALE GENOMIC DNA]</scope>
    <source>
        <strain evidence="5 6">RS15-1S</strain>
    </source>
</reference>